<dbReference type="Gene3D" id="3.30.1540.10">
    <property type="entry name" value="formyl-coa transferase, domain 3"/>
    <property type="match status" value="1"/>
</dbReference>
<dbReference type="InterPro" id="IPR003673">
    <property type="entry name" value="CoA-Trfase_fam_III"/>
</dbReference>
<organism evidence="2">
    <name type="scientific">freshwater metagenome</name>
    <dbReference type="NCBI Taxonomy" id="449393"/>
    <lineage>
        <taxon>unclassified sequences</taxon>
        <taxon>metagenomes</taxon>
        <taxon>ecological metagenomes</taxon>
    </lineage>
</organism>
<evidence type="ECO:0000256" key="1">
    <source>
        <dbReference type="SAM" id="MobiDB-lite"/>
    </source>
</evidence>
<reference evidence="2" key="1">
    <citation type="submission" date="2020-05" db="EMBL/GenBank/DDBJ databases">
        <authorList>
            <person name="Chiriac C."/>
            <person name="Salcher M."/>
            <person name="Ghai R."/>
            <person name="Kavagutti S V."/>
        </authorList>
    </citation>
    <scope>NUCLEOTIDE SEQUENCE</scope>
</reference>
<dbReference type="InterPro" id="IPR044855">
    <property type="entry name" value="CoA-Trfase_III_dom3_sf"/>
</dbReference>
<dbReference type="AlphaFoldDB" id="A0A6J6HIJ2"/>
<protein>
    <submittedName>
        <fullName evidence="2">Unannotated protein</fullName>
    </submittedName>
</protein>
<name>A0A6J6HIJ2_9ZZZZ</name>
<sequence length="382" mass="40390">MGPLSGVRVVEIAGIGPGPFAAMMLADMGADVIRVDRAGAVYGGDPSTPPKDVMNRGRRSIAVDLKNPEGVETVLKLVENADALIEGFRPGVTERLGIGPDDCLARNPKLVYGRMTGWGQDGPMAQMAGHDMNYIAIAGALGAIGRPDERPQPPLNLVGDFGGGGMLLAFGIACGIIEARMSGKGQVVDAAMVDGTAILTTFMHGFMAMGLWTDERGVNMLDTGAHYYEVYECSDGKFLSVGAIEPQFYAELLEKTGLAGDADFAKQNDRSMWPILKERLAAVIIEKTRDEWAAIFEGSDACVAPILSLGEATTNAHMVQRKAFVENAGVVQPAPAPRFSRTSAEIQRPPSHPGQHTDEVLAEWGVADAAALTTLRAVGAIA</sequence>
<accession>A0A6J6HIJ2</accession>
<dbReference type="SUPFAM" id="SSF89796">
    <property type="entry name" value="CoA-transferase family III (CaiB/BaiF)"/>
    <property type="match status" value="1"/>
</dbReference>
<gene>
    <name evidence="2" type="ORF">UFOPK1835_00923</name>
</gene>
<dbReference type="GO" id="GO:0003824">
    <property type="term" value="F:catalytic activity"/>
    <property type="evidence" value="ECO:0007669"/>
    <property type="project" value="InterPro"/>
</dbReference>
<dbReference type="Gene3D" id="3.40.50.10540">
    <property type="entry name" value="Crotonobetainyl-coa:carnitine coa-transferase, domain 1"/>
    <property type="match status" value="1"/>
</dbReference>
<dbReference type="PANTHER" id="PTHR48228">
    <property type="entry name" value="SUCCINYL-COA--D-CITRAMALATE COA-TRANSFERASE"/>
    <property type="match status" value="1"/>
</dbReference>
<proteinExistence type="predicted"/>
<feature type="region of interest" description="Disordered" evidence="1">
    <location>
        <begin position="338"/>
        <end position="357"/>
    </location>
</feature>
<evidence type="ECO:0000313" key="2">
    <source>
        <dbReference type="EMBL" id="CAB4608478.1"/>
    </source>
</evidence>
<dbReference type="PANTHER" id="PTHR48228:SF5">
    <property type="entry name" value="ALPHA-METHYLACYL-COA RACEMASE"/>
    <property type="match status" value="1"/>
</dbReference>
<dbReference type="InterPro" id="IPR050509">
    <property type="entry name" value="CoA-transferase_III"/>
</dbReference>
<dbReference type="Pfam" id="PF02515">
    <property type="entry name" value="CoA_transf_3"/>
    <property type="match status" value="1"/>
</dbReference>
<dbReference type="EMBL" id="CAEZUP010000032">
    <property type="protein sequence ID" value="CAB4608478.1"/>
    <property type="molecule type" value="Genomic_DNA"/>
</dbReference>
<dbReference type="InterPro" id="IPR023606">
    <property type="entry name" value="CoA-Trfase_III_dom_1_sf"/>
</dbReference>